<evidence type="ECO:0000259" key="6">
    <source>
        <dbReference type="Pfam" id="PF04138"/>
    </source>
</evidence>
<proteinExistence type="predicted"/>
<reference evidence="7 8" key="1">
    <citation type="submission" date="2021-08" db="EMBL/GenBank/DDBJ databases">
        <title>Devosia salina sp. nov., isolated from the South China Sea sediment.</title>
        <authorList>
            <person name="Zhou Z."/>
        </authorList>
    </citation>
    <scope>NUCLEOTIDE SEQUENCE [LARGE SCALE GENOMIC DNA]</scope>
    <source>
        <strain evidence="7 8">SCS-3</strain>
    </source>
</reference>
<feature type="transmembrane region" description="Helical" evidence="5">
    <location>
        <begin position="56"/>
        <end position="73"/>
    </location>
</feature>
<keyword evidence="3 5" id="KW-1133">Transmembrane helix</keyword>
<feature type="transmembrane region" description="Helical" evidence="5">
    <location>
        <begin position="93"/>
        <end position="113"/>
    </location>
</feature>
<evidence type="ECO:0000313" key="7">
    <source>
        <dbReference type="EMBL" id="QYO75878.1"/>
    </source>
</evidence>
<evidence type="ECO:0000256" key="2">
    <source>
        <dbReference type="ARBA" id="ARBA00022692"/>
    </source>
</evidence>
<dbReference type="InterPro" id="IPR007267">
    <property type="entry name" value="GtrA_DPMS_TM"/>
</dbReference>
<evidence type="ECO:0000256" key="5">
    <source>
        <dbReference type="SAM" id="Phobius"/>
    </source>
</evidence>
<feature type="transmembrane region" description="Helical" evidence="5">
    <location>
        <begin position="25"/>
        <end position="50"/>
    </location>
</feature>
<gene>
    <name evidence="7" type="ORF">K1X15_14750</name>
</gene>
<accession>A0ABX8WAI3</accession>
<evidence type="ECO:0000256" key="4">
    <source>
        <dbReference type="ARBA" id="ARBA00023136"/>
    </source>
</evidence>
<evidence type="ECO:0000313" key="8">
    <source>
        <dbReference type="Proteomes" id="UP000825799"/>
    </source>
</evidence>
<dbReference type="RefSeq" id="WP_220304373.1">
    <property type="nucleotide sequence ID" value="NZ_CP080590.1"/>
</dbReference>
<feature type="domain" description="GtrA/DPMS transmembrane" evidence="6">
    <location>
        <begin position="28"/>
        <end position="142"/>
    </location>
</feature>
<evidence type="ECO:0000256" key="1">
    <source>
        <dbReference type="ARBA" id="ARBA00004141"/>
    </source>
</evidence>
<dbReference type="Pfam" id="PF04138">
    <property type="entry name" value="GtrA_DPMS_TM"/>
    <property type="match status" value="1"/>
</dbReference>
<evidence type="ECO:0000256" key="3">
    <source>
        <dbReference type="ARBA" id="ARBA00022989"/>
    </source>
</evidence>
<protein>
    <submittedName>
        <fullName evidence="7">GtrA family protein</fullName>
    </submittedName>
</protein>
<organism evidence="7 8">
    <name type="scientific">Devosia salina</name>
    <dbReference type="NCBI Taxonomy" id="2860336"/>
    <lineage>
        <taxon>Bacteria</taxon>
        <taxon>Pseudomonadati</taxon>
        <taxon>Pseudomonadota</taxon>
        <taxon>Alphaproteobacteria</taxon>
        <taxon>Hyphomicrobiales</taxon>
        <taxon>Devosiaceae</taxon>
        <taxon>Devosia</taxon>
    </lineage>
</organism>
<keyword evidence="8" id="KW-1185">Reference proteome</keyword>
<keyword evidence="4 5" id="KW-0472">Membrane</keyword>
<name>A0ABX8WAI3_9HYPH</name>
<sequence>MSVALESLMREPPQMRATERSGGGLVSFLLIGGGAAGSFVILSSLMVALLPMVEGWIVSAACYAVFILPVYLLHRRFTFASDAAHWQALPRYVAVQMMALALAALFSFVFHGTLALPSLPAAMLVIALTSGVNYLVLKGWAFAFARRLETVPA</sequence>
<dbReference type="EMBL" id="CP080590">
    <property type="protein sequence ID" value="QYO75878.1"/>
    <property type="molecule type" value="Genomic_DNA"/>
</dbReference>
<keyword evidence="2 5" id="KW-0812">Transmembrane</keyword>
<feature type="transmembrane region" description="Helical" evidence="5">
    <location>
        <begin position="119"/>
        <end position="137"/>
    </location>
</feature>
<dbReference type="Proteomes" id="UP000825799">
    <property type="component" value="Chromosome"/>
</dbReference>
<comment type="subcellular location">
    <subcellularLocation>
        <location evidence="1">Membrane</location>
        <topology evidence="1">Multi-pass membrane protein</topology>
    </subcellularLocation>
</comment>